<feature type="domain" description="CUB" evidence="4">
    <location>
        <begin position="488"/>
        <end position="596"/>
    </location>
</feature>
<dbReference type="Pfam" id="PF00431">
    <property type="entry name" value="CUB"/>
    <property type="match status" value="8"/>
</dbReference>
<keyword evidence="1" id="KW-0677">Repeat</keyword>
<gene>
    <name evidence="5" type="ORF">VSP0166_LOCUS5166</name>
</gene>
<dbReference type="AlphaFoldDB" id="A0A7S4HVU9"/>
<feature type="domain" description="CUB" evidence="4">
    <location>
        <begin position="372"/>
        <end position="479"/>
    </location>
</feature>
<protein>
    <recommendedName>
        <fullName evidence="4">CUB domain-containing protein</fullName>
    </recommendedName>
</protein>
<dbReference type="PROSITE" id="PS01180">
    <property type="entry name" value="CUB"/>
    <property type="match status" value="8"/>
</dbReference>
<feature type="domain" description="CUB" evidence="4">
    <location>
        <begin position="255"/>
        <end position="364"/>
    </location>
</feature>
<dbReference type="InterPro" id="IPR000859">
    <property type="entry name" value="CUB_dom"/>
</dbReference>
<feature type="domain" description="CUB" evidence="4">
    <location>
        <begin position="140"/>
        <end position="248"/>
    </location>
</feature>
<feature type="domain" description="CUB" evidence="4">
    <location>
        <begin position="724"/>
        <end position="832"/>
    </location>
</feature>
<evidence type="ECO:0000256" key="3">
    <source>
        <dbReference type="SAM" id="SignalP"/>
    </source>
</evidence>
<proteinExistence type="predicted"/>
<organism evidence="5">
    <name type="scientific">Vannella robusta</name>
    <dbReference type="NCBI Taxonomy" id="1487602"/>
    <lineage>
        <taxon>Eukaryota</taxon>
        <taxon>Amoebozoa</taxon>
        <taxon>Discosea</taxon>
        <taxon>Flabellinia</taxon>
        <taxon>Vannellidae</taxon>
        <taxon>Vannella</taxon>
    </lineage>
</organism>
<dbReference type="PANTHER" id="PTHR24251:SF30">
    <property type="entry name" value="MEMBRANE FRIZZLED-RELATED PROTEIN"/>
    <property type="match status" value="1"/>
</dbReference>
<dbReference type="CDD" id="cd00041">
    <property type="entry name" value="CUB"/>
    <property type="match status" value="8"/>
</dbReference>
<accession>A0A7S4HVU9</accession>
<dbReference type="EMBL" id="HBKP01007153">
    <property type="protein sequence ID" value="CAE2210893.1"/>
    <property type="molecule type" value="Transcribed_RNA"/>
</dbReference>
<evidence type="ECO:0000259" key="4">
    <source>
        <dbReference type="PROSITE" id="PS01180"/>
    </source>
</evidence>
<dbReference type="Gene3D" id="2.60.120.290">
    <property type="entry name" value="Spermadhesin, CUB domain"/>
    <property type="match status" value="8"/>
</dbReference>
<dbReference type="SUPFAM" id="SSF49854">
    <property type="entry name" value="Spermadhesin, CUB domain"/>
    <property type="match status" value="8"/>
</dbReference>
<keyword evidence="3" id="KW-0732">Signal</keyword>
<dbReference type="PANTHER" id="PTHR24251">
    <property type="entry name" value="OVOCHYMASE-RELATED"/>
    <property type="match status" value="1"/>
</dbReference>
<reference evidence="5" key="1">
    <citation type="submission" date="2021-01" db="EMBL/GenBank/DDBJ databases">
        <authorList>
            <person name="Corre E."/>
            <person name="Pelletier E."/>
            <person name="Niang G."/>
            <person name="Scheremetjew M."/>
            <person name="Finn R."/>
            <person name="Kale V."/>
            <person name="Holt S."/>
            <person name="Cochrane G."/>
            <person name="Meng A."/>
            <person name="Brown T."/>
            <person name="Cohen L."/>
        </authorList>
    </citation>
    <scope>NUCLEOTIDE SEQUENCE</scope>
    <source>
        <strain evidence="5">DIVA3 518/3/11/1/6</strain>
    </source>
</reference>
<feature type="domain" description="CUB" evidence="4">
    <location>
        <begin position="605"/>
        <end position="713"/>
    </location>
</feature>
<dbReference type="SMART" id="SM00042">
    <property type="entry name" value="CUB"/>
    <property type="match status" value="8"/>
</dbReference>
<feature type="signal peptide" evidence="3">
    <location>
        <begin position="1"/>
        <end position="19"/>
    </location>
</feature>
<feature type="chain" id="PRO_5030800243" description="CUB domain-containing protein" evidence="3">
    <location>
        <begin position="20"/>
        <end position="948"/>
    </location>
</feature>
<feature type="domain" description="CUB" evidence="4">
    <location>
        <begin position="839"/>
        <end position="944"/>
    </location>
</feature>
<name>A0A7S4HVU9_9EUKA</name>
<evidence type="ECO:0000313" key="5">
    <source>
        <dbReference type="EMBL" id="CAE2210893.1"/>
    </source>
</evidence>
<feature type="domain" description="CUB" evidence="4">
    <location>
        <begin position="25"/>
        <end position="134"/>
    </location>
</feature>
<dbReference type="InterPro" id="IPR035914">
    <property type="entry name" value="Sperma_CUB_dom_sf"/>
</dbReference>
<keyword evidence="2" id="KW-1015">Disulfide bond</keyword>
<evidence type="ECO:0000256" key="2">
    <source>
        <dbReference type="ARBA" id="ARBA00023157"/>
    </source>
</evidence>
<sequence>MQLVSFALAFVLLFGLCWCQHVQPCTESQNYFITTTTGSLGCDSYEGDIVTQWLIELDDNTKKVHLVFTSFETEAEYDTVSIYNGNSVNSRLIGSYSGSLVPGPFVSSANSLLIIFESDDNTEGAGFSAEWNTFGASSPCFNSMVTQLTGAEGNFGCDGYADSLYSSWHIIGDIGERLVLTFDTFSTQPNADFIRVYDGSSDNANLIAEASGYDLPPPVTASSNELYVRFVSDAQTTDSGFHASWEGLVEYSDPCFNSTNLVLVLPEGYLGCPYGYGNNVETSWLIYIRGDFKVHLDFFSISTEEGRDTISLYDGNSTDASLVGVYSGTERPPPFLSSTNSVLLVLNTDSQDTGNGFTATYHQLQVVSEVGCTESGVFTMAEPEGTIGCDGYSSGIRLEWNIESDDPNQVISLSFESFSCEGDLDYLYIFEGNHLLATYTGRDSIPEDVISSSSSLTVRFITQTDSLADDGFFAYYQMIARVEEPVDCMTSHDFELTDFSGDLGCPGYGNNVNVTWAINIEPSFIVKLDFTSFGTQSIFDVVTIYNGNSAAAEVLGSFAGRSTPPTQLSTSNSMFITFVTNESVAKTGFTASYTSIFSGTDTVQCDSSVGLALADLSGSIGCDGYAPNIDSYWMMTAVEGGIVELNFVSFDTEEEYDVVTVRDGSNSNAPLLGSFSGNIIPPPLRSSGNKMHVSFSSDSSTELSGFEAHYNSIANNNTDVIPRCTQSEHYELSEPRGQFGCDGYGNGVDSTWIISLQPGQQITLTVIRFDTEELYDYVKVYDGELARSPLLITISGHHTPPPITSTGSSLFITFHSDSSGTYGGFIFEYEAFVKEDNSCSVDDSHVLTDPFGSFGCDGYADNVEVSWLIQTPGYILLQFERFETESNEDLLTVYNGSDANAEVLAVFSGNSAHAVSSTEGAMYIVFTSDSSVTLHGFQCNYASISIVY</sequence>
<evidence type="ECO:0000256" key="1">
    <source>
        <dbReference type="ARBA" id="ARBA00022737"/>
    </source>
</evidence>